<protein>
    <submittedName>
        <fullName evidence="1">Uncharacterized protein</fullName>
    </submittedName>
</protein>
<evidence type="ECO:0000313" key="1">
    <source>
        <dbReference type="EMBL" id="GAH11531.1"/>
    </source>
</evidence>
<reference evidence="1" key="1">
    <citation type="journal article" date="2014" name="Front. Microbiol.">
        <title>High frequency of phylogenetically diverse reductive dehalogenase-homologous genes in deep subseafloor sedimentary metagenomes.</title>
        <authorList>
            <person name="Kawai M."/>
            <person name="Futagami T."/>
            <person name="Toyoda A."/>
            <person name="Takaki Y."/>
            <person name="Nishi S."/>
            <person name="Hori S."/>
            <person name="Arai W."/>
            <person name="Tsubouchi T."/>
            <person name="Morono Y."/>
            <person name="Uchiyama I."/>
            <person name="Ito T."/>
            <person name="Fujiyama A."/>
            <person name="Inagaki F."/>
            <person name="Takami H."/>
        </authorList>
    </citation>
    <scope>NUCLEOTIDE SEQUENCE</scope>
    <source>
        <strain evidence="1">Expedition CK06-06</strain>
    </source>
</reference>
<name>X1CSW5_9ZZZZ</name>
<gene>
    <name evidence="1" type="ORF">S01H4_63093</name>
</gene>
<dbReference type="AlphaFoldDB" id="X1CSW5"/>
<comment type="caution">
    <text evidence="1">The sequence shown here is derived from an EMBL/GenBank/DDBJ whole genome shotgun (WGS) entry which is preliminary data.</text>
</comment>
<organism evidence="1">
    <name type="scientific">marine sediment metagenome</name>
    <dbReference type="NCBI Taxonomy" id="412755"/>
    <lineage>
        <taxon>unclassified sequences</taxon>
        <taxon>metagenomes</taxon>
        <taxon>ecological metagenomes</taxon>
    </lineage>
</organism>
<proteinExistence type="predicted"/>
<sequence length="104" mass="11816">RVLDDCILLNVALTGNPCNTKAQIAQVMTKSMDALEDYKKRKELDPTLENQLVVKNKEKKENPLSYVWNKIYMGKLLDKKELKLIKSAIDVSANKGLEDQLVNP</sequence>
<dbReference type="EMBL" id="BART01037839">
    <property type="protein sequence ID" value="GAH11531.1"/>
    <property type="molecule type" value="Genomic_DNA"/>
</dbReference>
<feature type="non-terminal residue" evidence="1">
    <location>
        <position position="1"/>
    </location>
</feature>
<accession>X1CSW5</accession>